<feature type="transmembrane region" description="Helical" evidence="5">
    <location>
        <begin position="44"/>
        <end position="72"/>
    </location>
</feature>
<evidence type="ECO:0000256" key="5">
    <source>
        <dbReference type="SAM" id="Phobius"/>
    </source>
</evidence>
<dbReference type="Pfam" id="PF05154">
    <property type="entry name" value="TM2"/>
    <property type="match status" value="1"/>
</dbReference>
<evidence type="ECO:0000256" key="1">
    <source>
        <dbReference type="ARBA" id="ARBA00004141"/>
    </source>
</evidence>
<dbReference type="InterPro" id="IPR007829">
    <property type="entry name" value="TM2"/>
</dbReference>
<comment type="caution">
    <text evidence="7">The sequence shown here is derived from an EMBL/GenBank/DDBJ whole genome shotgun (WGS) entry which is preliminary data.</text>
</comment>
<evidence type="ECO:0000256" key="2">
    <source>
        <dbReference type="ARBA" id="ARBA00022692"/>
    </source>
</evidence>
<accession>A0ABU3LCD4</accession>
<dbReference type="RefSeq" id="WP_349240631.1">
    <property type="nucleotide sequence ID" value="NZ_JAVTTO010000001.1"/>
</dbReference>
<dbReference type="EMBL" id="JAVTTO010000001">
    <property type="protein sequence ID" value="MDT7831386.1"/>
    <property type="molecule type" value="Genomic_DNA"/>
</dbReference>
<keyword evidence="3 5" id="KW-1133">Transmembrane helix</keyword>
<keyword evidence="8" id="KW-1185">Reference proteome</keyword>
<name>A0ABU3LCD4_9FLAO</name>
<keyword evidence="4 5" id="KW-0472">Membrane</keyword>
<evidence type="ECO:0000259" key="6">
    <source>
        <dbReference type="Pfam" id="PF05154"/>
    </source>
</evidence>
<sequence>MDVVDDHGNKIPEQESKRVIAGILAIFLGWAGVHKFVLGYTNEGLAMLILTIVLSIVTCGIFSGFIGLIGLIEGIIYLTKTDEEFVYEYQVNKKPWF</sequence>
<protein>
    <submittedName>
        <fullName evidence="7">TM2 domain-containing protein</fullName>
    </submittedName>
</protein>
<comment type="subcellular location">
    <subcellularLocation>
        <location evidence="1">Membrane</location>
        <topology evidence="1">Multi-pass membrane protein</topology>
    </subcellularLocation>
</comment>
<dbReference type="Proteomes" id="UP001257277">
    <property type="component" value="Unassembled WGS sequence"/>
</dbReference>
<keyword evidence="2 5" id="KW-0812">Transmembrane</keyword>
<organism evidence="7 8">
    <name type="scientific">Asprobacillus argus</name>
    <dbReference type="NCBI Taxonomy" id="3076534"/>
    <lineage>
        <taxon>Bacteria</taxon>
        <taxon>Pseudomonadati</taxon>
        <taxon>Bacteroidota</taxon>
        <taxon>Flavobacteriia</taxon>
        <taxon>Flavobacteriales</taxon>
        <taxon>Flavobacteriaceae</taxon>
        <taxon>Asprobacillus</taxon>
    </lineage>
</organism>
<gene>
    <name evidence="7" type="ORF">RQM59_03285</name>
</gene>
<proteinExistence type="predicted"/>
<feature type="transmembrane region" description="Helical" evidence="5">
    <location>
        <begin position="19"/>
        <end position="38"/>
    </location>
</feature>
<evidence type="ECO:0000256" key="3">
    <source>
        <dbReference type="ARBA" id="ARBA00022989"/>
    </source>
</evidence>
<reference evidence="7 8" key="1">
    <citation type="submission" date="2023-09" db="EMBL/GenBank/DDBJ databases">
        <title>Novel taxa isolated from Blanes Bay.</title>
        <authorList>
            <person name="Rey-Velasco X."/>
            <person name="Lucena T."/>
        </authorList>
    </citation>
    <scope>NUCLEOTIDE SEQUENCE [LARGE SCALE GENOMIC DNA]</scope>
    <source>
        <strain evidence="7 8">S356</strain>
    </source>
</reference>
<evidence type="ECO:0000313" key="8">
    <source>
        <dbReference type="Proteomes" id="UP001257277"/>
    </source>
</evidence>
<evidence type="ECO:0000313" key="7">
    <source>
        <dbReference type="EMBL" id="MDT7831386.1"/>
    </source>
</evidence>
<feature type="domain" description="TM2" evidence="6">
    <location>
        <begin position="15"/>
        <end position="64"/>
    </location>
</feature>
<evidence type="ECO:0000256" key="4">
    <source>
        <dbReference type="ARBA" id="ARBA00023136"/>
    </source>
</evidence>